<dbReference type="AlphaFoldDB" id="A0A6C7E505"/>
<reference evidence="3 4" key="1">
    <citation type="journal article" date="2013" name="Int. J. Syst. Evol. Microbiol.">
        <title>Ilumatobacter nonamiense sp. nov. and Ilumatobacter coccineum sp. nov., isolated from seashore sand.</title>
        <authorList>
            <person name="Matsumoto A."/>
            <person name="Kasai H."/>
            <person name="Matsuo Y."/>
            <person name="Shizuri Y."/>
            <person name="Ichikawa N."/>
            <person name="Fujita N."/>
            <person name="Omura S."/>
            <person name="Takahashi Y."/>
        </authorList>
    </citation>
    <scope>NUCLEOTIDE SEQUENCE [LARGE SCALE GENOMIC DNA]</scope>
    <source>
        <strain evidence="4">NBRC 103263 / KCTC 29153 / YM16-304</strain>
    </source>
</reference>
<organism evidence="3 4">
    <name type="scientific">Ilumatobacter coccineus (strain NBRC 103263 / KCTC 29153 / YM16-304)</name>
    <dbReference type="NCBI Taxonomy" id="1313172"/>
    <lineage>
        <taxon>Bacteria</taxon>
        <taxon>Bacillati</taxon>
        <taxon>Actinomycetota</taxon>
        <taxon>Acidimicrobiia</taxon>
        <taxon>Acidimicrobiales</taxon>
        <taxon>Ilumatobacteraceae</taxon>
        <taxon>Ilumatobacter</taxon>
    </lineage>
</organism>
<evidence type="ECO:0000313" key="4">
    <source>
        <dbReference type="Proteomes" id="UP000011863"/>
    </source>
</evidence>
<evidence type="ECO:0000256" key="1">
    <source>
        <dbReference type="SAM" id="MobiDB-lite"/>
    </source>
</evidence>
<feature type="transmembrane region" description="Helical" evidence="2">
    <location>
        <begin position="66"/>
        <end position="86"/>
    </location>
</feature>
<keyword evidence="4" id="KW-1185">Reference proteome</keyword>
<gene>
    <name evidence="3" type="ORF">YM304_09480</name>
</gene>
<keyword evidence="2" id="KW-0472">Membrane</keyword>
<evidence type="ECO:0000313" key="3">
    <source>
        <dbReference type="EMBL" id="BAN01262.1"/>
    </source>
</evidence>
<sequence length="582" mass="61261">MKERDDDQLRGVAMAAFDSFERSVTDADTEQALASVRDRIAVGDAESLPPLPVDDLAARRDRRATAWMIGAAASVVALLIGGLVVVNGRSDDTRTAVGDSLPPASSLDAPASPVVTTIAATTTVEQTAPAASTTVVPTTTPSVGVDGEDESTTTVLPTTTAVLPTTTVVPTTTVAPASVDPARLAIPRNCVEVNVCTQLDSTEDGRIVAFDPTDNTLRTYTTLGDALLAEVQVDQEFADPYPDSEIGAAVVVEHVGPDDVAYLSYFAVGAGDVMRDLIAVALSGPSAGSVVERWQGLDGSGDSDLVPTRTGLAVVGCCGPDLTRPSADATVLGYVDRNGSPIESDAPVFRLDLGDAGNELVRIDSSGDETEFRLPTVASFPRGMPWLAAAADGGAVMSIYSMQFGRSFVVDFETDWPQYGIDPADVYLLDEGAEIWLIEPAGTVVVADGDGFVRRSLEQVGTGGWPGQPEVDIDAGTSSAPGLNDHIAANQPRWAVDPILLGLQLSPWSGPNERVDIQFDEATSELTITTSGLLDDSTESTQLVIRLERDVGDGLWRFVSGTYGWRCQPGRGHQDYSVEFCI</sequence>
<protein>
    <submittedName>
        <fullName evidence="3">Uncharacterized protein</fullName>
    </submittedName>
</protein>
<name>A0A6C7E505_ILUCY</name>
<dbReference type="EMBL" id="AP012057">
    <property type="protein sequence ID" value="BAN01262.1"/>
    <property type="molecule type" value="Genomic_DNA"/>
</dbReference>
<proteinExistence type="predicted"/>
<keyword evidence="2" id="KW-1133">Transmembrane helix</keyword>
<keyword evidence="2" id="KW-0812">Transmembrane</keyword>
<dbReference type="OrthoDB" id="8550003at2"/>
<feature type="region of interest" description="Disordered" evidence="1">
    <location>
        <begin position="129"/>
        <end position="152"/>
    </location>
</feature>
<dbReference type="KEGG" id="aym:YM304_09480"/>
<dbReference type="Proteomes" id="UP000011863">
    <property type="component" value="Chromosome"/>
</dbReference>
<feature type="compositionally biased region" description="Low complexity" evidence="1">
    <location>
        <begin position="129"/>
        <end position="143"/>
    </location>
</feature>
<accession>A0A6C7E505</accession>
<evidence type="ECO:0000256" key="2">
    <source>
        <dbReference type="SAM" id="Phobius"/>
    </source>
</evidence>
<dbReference type="RefSeq" id="WP_015440509.1">
    <property type="nucleotide sequence ID" value="NC_020520.1"/>
</dbReference>